<evidence type="ECO:0000313" key="2">
    <source>
        <dbReference type="Proteomes" id="UP000196655"/>
    </source>
</evidence>
<organism evidence="1 2">
    <name type="scientific">Inquilinus limosus</name>
    <dbReference type="NCBI Taxonomy" id="171674"/>
    <lineage>
        <taxon>Bacteria</taxon>
        <taxon>Pseudomonadati</taxon>
        <taxon>Pseudomonadota</taxon>
        <taxon>Alphaproteobacteria</taxon>
        <taxon>Rhodospirillales</taxon>
        <taxon>Rhodospirillaceae</taxon>
        <taxon>Inquilinus</taxon>
    </lineage>
</organism>
<reference evidence="2" key="1">
    <citation type="submission" date="2017-05" db="EMBL/GenBank/DDBJ databases">
        <authorList>
            <person name="Macchi M."/>
            <person name="Festa S."/>
            <person name="Coppotelli B.M."/>
            <person name="Morelli I.S."/>
        </authorList>
    </citation>
    <scope>NUCLEOTIDE SEQUENCE [LARGE SCALE GENOMIC DNA]</scope>
    <source>
        <strain evidence="2">I</strain>
    </source>
</reference>
<proteinExistence type="predicted"/>
<dbReference type="RefSeq" id="WP_088149524.1">
    <property type="nucleotide sequence ID" value="NZ_NHON01000003.1"/>
</dbReference>
<evidence type="ECO:0000313" key="1">
    <source>
        <dbReference type="EMBL" id="OWJ68733.1"/>
    </source>
</evidence>
<dbReference type="OrthoDB" id="279005at2"/>
<gene>
    <name evidence="1" type="ORF">BWR60_03015</name>
</gene>
<name>A0A211ZU10_9PROT</name>
<dbReference type="EMBL" id="NHON01000003">
    <property type="protein sequence ID" value="OWJ68733.1"/>
    <property type="molecule type" value="Genomic_DNA"/>
</dbReference>
<accession>A0A211ZU10</accession>
<comment type="caution">
    <text evidence="1">The sequence shown here is derived from an EMBL/GenBank/DDBJ whole genome shotgun (WGS) entry which is preliminary data.</text>
</comment>
<dbReference type="AlphaFoldDB" id="A0A211ZU10"/>
<protein>
    <submittedName>
        <fullName evidence="1">Uncharacterized protein</fullName>
    </submittedName>
</protein>
<keyword evidence="2" id="KW-1185">Reference proteome</keyword>
<dbReference type="Proteomes" id="UP000196655">
    <property type="component" value="Unassembled WGS sequence"/>
</dbReference>
<sequence>MSESLRQAEAIHAWLRIYLLNWQEGHQPSPLEMEWIARAMRIAHEGGSLGRIHDCVLAAITRRTLAEPPEPYGLEQFRRDFAAFRDAYFSGPDAARI</sequence>